<dbReference type="Proteomes" id="UP000304148">
    <property type="component" value="Chromosome"/>
</dbReference>
<proteinExistence type="predicted"/>
<dbReference type="EMBL" id="LS992241">
    <property type="protein sequence ID" value="SYX85108.1"/>
    <property type="molecule type" value="Genomic_DNA"/>
</dbReference>
<gene>
    <name evidence="3" type="ORF">PBLR_13530</name>
</gene>
<sequence>MGKSWSEERDRYMEAYHICDNVKLYSKYSGNSTPSVIFIAGLGDSCETWEVVQNRISEVASTFSYDRAGIGRSQSVSGTRTCRCLVEELSELLQVLDVEPPFVLVGHSFGGLVARLYAGLYPHNICGIVLVDAAPEYKELAYEKVLPKERIAENREYLMNPMQNSERIDKMRSYEQVAEHAKLHDLPLSIIMRGLPDEYHEGWPHMAILEVEQKLQAEFQRLSTSSKIRIANQSGHYIHHDEPEIVVEEIMNMLEGSTS</sequence>
<protein>
    <recommendedName>
        <fullName evidence="2">AB hydrolase-1 domain-containing protein</fullName>
    </recommendedName>
</protein>
<reference evidence="4" key="1">
    <citation type="submission" date="2018-08" db="EMBL/GenBank/DDBJ databases">
        <authorList>
            <person name="Chevrot R."/>
        </authorList>
    </citation>
    <scope>NUCLEOTIDE SEQUENCE [LARGE SCALE GENOMIC DNA]</scope>
</reference>
<evidence type="ECO:0000259" key="2">
    <source>
        <dbReference type="Pfam" id="PF00561"/>
    </source>
</evidence>
<dbReference type="PANTHER" id="PTHR43798:SF31">
    <property type="entry name" value="AB HYDROLASE SUPERFAMILY PROTEIN YCLE"/>
    <property type="match status" value="1"/>
</dbReference>
<dbReference type="GO" id="GO:0016020">
    <property type="term" value="C:membrane"/>
    <property type="evidence" value="ECO:0007669"/>
    <property type="project" value="TreeGrafter"/>
</dbReference>
<dbReference type="InterPro" id="IPR050266">
    <property type="entry name" value="AB_hydrolase_sf"/>
</dbReference>
<dbReference type="InterPro" id="IPR029058">
    <property type="entry name" value="AB_hydrolase_fold"/>
</dbReference>
<dbReference type="GO" id="GO:0016787">
    <property type="term" value="F:hydrolase activity"/>
    <property type="evidence" value="ECO:0007669"/>
    <property type="project" value="UniProtKB-KW"/>
</dbReference>
<dbReference type="Gene3D" id="3.40.50.1820">
    <property type="entry name" value="alpha/beta hydrolase"/>
    <property type="match status" value="1"/>
</dbReference>
<dbReference type="PANTHER" id="PTHR43798">
    <property type="entry name" value="MONOACYLGLYCEROL LIPASE"/>
    <property type="match status" value="1"/>
</dbReference>
<evidence type="ECO:0000313" key="4">
    <source>
        <dbReference type="Proteomes" id="UP000304148"/>
    </source>
</evidence>
<accession>A0A383RDK9</accession>
<evidence type="ECO:0000313" key="3">
    <source>
        <dbReference type="EMBL" id="SYX85108.1"/>
    </source>
</evidence>
<dbReference type="RefSeq" id="WP_138186840.1">
    <property type="nucleotide sequence ID" value="NZ_LS992241.1"/>
</dbReference>
<keyword evidence="1" id="KW-0378">Hydrolase</keyword>
<dbReference type="InterPro" id="IPR000073">
    <property type="entry name" value="AB_hydrolase_1"/>
</dbReference>
<name>A0A383RDK9_PAEAL</name>
<evidence type="ECO:0000256" key="1">
    <source>
        <dbReference type="ARBA" id="ARBA00022801"/>
    </source>
</evidence>
<feature type="domain" description="AB hydrolase-1" evidence="2">
    <location>
        <begin position="34"/>
        <end position="138"/>
    </location>
</feature>
<dbReference type="SUPFAM" id="SSF53474">
    <property type="entry name" value="alpha/beta-Hydrolases"/>
    <property type="match status" value="1"/>
</dbReference>
<organism evidence="3 4">
    <name type="scientific">Paenibacillus alvei</name>
    <name type="common">Bacillus alvei</name>
    <dbReference type="NCBI Taxonomy" id="44250"/>
    <lineage>
        <taxon>Bacteria</taxon>
        <taxon>Bacillati</taxon>
        <taxon>Bacillota</taxon>
        <taxon>Bacilli</taxon>
        <taxon>Bacillales</taxon>
        <taxon>Paenibacillaceae</taxon>
        <taxon>Paenibacillus</taxon>
    </lineage>
</organism>
<dbReference type="Pfam" id="PF00561">
    <property type="entry name" value="Abhydrolase_1"/>
    <property type="match status" value="1"/>
</dbReference>
<dbReference type="AlphaFoldDB" id="A0A383RDK9"/>